<keyword evidence="3" id="KW-0808">Transferase</keyword>
<reference evidence="3 4" key="1">
    <citation type="journal article" date="2018" name="BMC Genomics">
        <title>Genomic comparison of Trypanosoma conorhini and Trypanosoma rangeli to Trypanosoma cruzi strains of high and low virulence.</title>
        <authorList>
            <person name="Bradwell K.R."/>
            <person name="Koparde V.N."/>
            <person name="Matveyev A.V."/>
            <person name="Serrano M.G."/>
            <person name="Alves J.M."/>
            <person name="Parikh H."/>
            <person name="Huang B."/>
            <person name="Lee V."/>
            <person name="Espinosa-Alvarez O."/>
            <person name="Ortiz P.A."/>
            <person name="Costa-Martins A.G."/>
            <person name="Teixeira M.M."/>
            <person name="Buck G.A."/>
        </authorList>
    </citation>
    <scope>NUCLEOTIDE SEQUENCE [LARGE SCALE GENOMIC DNA]</scope>
    <source>
        <strain evidence="3 4">025E</strain>
    </source>
</reference>
<dbReference type="AlphaFoldDB" id="A0A422PFB3"/>
<dbReference type="SUPFAM" id="SSF54637">
    <property type="entry name" value="Thioesterase/thiol ester dehydrase-isomerase"/>
    <property type="match status" value="1"/>
</dbReference>
<gene>
    <name evidence="3" type="ORF">Tco025E_05219</name>
</gene>
<sequence length="162" mass="17353">MLKTGPKLMGRTVRIGDTAFIRRVISQEDVAAFGPLIGDNNPIHVDEGAAKAAGFPSTIVYGMLAGSLFSGLLGSELPGPQSVYLSQTLRFVAPVFVGDEVEARVTLTQFKKGKCLLAFRTTVSRIDRETGEETLCVTGTAVGLNKTVTFEGDSEWTVRLAE</sequence>
<dbReference type="Pfam" id="PF01575">
    <property type="entry name" value="MaoC_dehydratas"/>
    <property type="match status" value="1"/>
</dbReference>
<organism evidence="3 4">
    <name type="scientific">Trypanosoma conorhini</name>
    <dbReference type="NCBI Taxonomy" id="83891"/>
    <lineage>
        <taxon>Eukaryota</taxon>
        <taxon>Discoba</taxon>
        <taxon>Euglenozoa</taxon>
        <taxon>Kinetoplastea</taxon>
        <taxon>Metakinetoplastina</taxon>
        <taxon>Trypanosomatida</taxon>
        <taxon>Trypanosomatidae</taxon>
        <taxon>Trypanosoma</taxon>
    </lineage>
</organism>
<evidence type="ECO:0000259" key="2">
    <source>
        <dbReference type="Pfam" id="PF01575"/>
    </source>
</evidence>
<keyword evidence="4" id="KW-1185">Reference proteome</keyword>
<dbReference type="InterPro" id="IPR002539">
    <property type="entry name" value="MaoC-like_dom"/>
</dbReference>
<dbReference type="InterPro" id="IPR029069">
    <property type="entry name" value="HotDog_dom_sf"/>
</dbReference>
<dbReference type="PANTHER" id="PTHR43437:SF3">
    <property type="entry name" value="HYDROXYACYL-THIOESTER DEHYDRATASE TYPE 2, MITOCHONDRIAL"/>
    <property type="match status" value="1"/>
</dbReference>
<dbReference type="PANTHER" id="PTHR43437">
    <property type="entry name" value="HYDROXYACYL-THIOESTER DEHYDRATASE TYPE 2, MITOCHONDRIAL-RELATED"/>
    <property type="match status" value="1"/>
</dbReference>
<accession>A0A422PFB3</accession>
<evidence type="ECO:0000256" key="1">
    <source>
        <dbReference type="ARBA" id="ARBA00023239"/>
    </source>
</evidence>
<dbReference type="GO" id="GO:0006633">
    <property type="term" value="P:fatty acid biosynthetic process"/>
    <property type="evidence" value="ECO:0007669"/>
    <property type="project" value="TreeGrafter"/>
</dbReference>
<dbReference type="GO" id="GO:0004312">
    <property type="term" value="F:fatty acid synthase activity"/>
    <property type="evidence" value="ECO:0007669"/>
    <property type="project" value="UniProtKB-EC"/>
</dbReference>
<dbReference type="OrthoDB" id="3592703at2759"/>
<name>A0A422PFB3_9TRYP</name>
<dbReference type="InterPro" id="IPR050965">
    <property type="entry name" value="UPF0336/Enoyl-CoA_hydratase"/>
</dbReference>
<dbReference type="GO" id="GO:0005739">
    <property type="term" value="C:mitochondrion"/>
    <property type="evidence" value="ECO:0007669"/>
    <property type="project" value="TreeGrafter"/>
</dbReference>
<dbReference type="Proteomes" id="UP000284403">
    <property type="component" value="Unassembled WGS sequence"/>
</dbReference>
<dbReference type="GO" id="GO:0019171">
    <property type="term" value="F:(3R)-hydroxyacyl-[acyl-carrier-protein] dehydratase activity"/>
    <property type="evidence" value="ECO:0007669"/>
    <property type="project" value="TreeGrafter"/>
</dbReference>
<dbReference type="Gene3D" id="3.10.129.10">
    <property type="entry name" value="Hotdog Thioesterase"/>
    <property type="match status" value="1"/>
</dbReference>
<keyword evidence="1" id="KW-0456">Lyase</keyword>
<dbReference type="EC" id="2.3.1.85" evidence="3"/>
<feature type="domain" description="MaoC-like" evidence="2">
    <location>
        <begin position="22"/>
        <end position="115"/>
    </location>
</feature>
<dbReference type="RefSeq" id="XP_029227787.1">
    <property type="nucleotide sequence ID" value="XM_029372120.1"/>
</dbReference>
<keyword evidence="3" id="KW-0012">Acyltransferase</keyword>
<protein>
    <submittedName>
        <fullName evidence="3">MaoC-like dehydratase</fullName>
        <ecNumber evidence="3">2.3.1.85</ecNumber>
    </submittedName>
</protein>
<dbReference type="CDD" id="cd03449">
    <property type="entry name" value="R_hydratase"/>
    <property type="match status" value="1"/>
</dbReference>
<evidence type="ECO:0000313" key="3">
    <source>
        <dbReference type="EMBL" id="RNF16389.1"/>
    </source>
</evidence>
<evidence type="ECO:0000313" key="4">
    <source>
        <dbReference type="Proteomes" id="UP000284403"/>
    </source>
</evidence>
<dbReference type="FunFam" id="3.10.129.10:FF:000042">
    <property type="entry name" value="MaoC domain protein dehydratase"/>
    <property type="match status" value="1"/>
</dbReference>
<proteinExistence type="predicted"/>
<comment type="caution">
    <text evidence="3">The sequence shown here is derived from an EMBL/GenBank/DDBJ whole genome shotgun (WGS) entry which is preliminary data.</text>
</comment>
<dbReference type="EMBL" id="MKKU01000295">
    <property type="protein sequence ID" value="RNF16389.1"/>
    <property type="molecule type" value="Genomic_DNA"/>
</dbReference>
<dbReference type="GeneID" id="40318830"/>